<evidence type="ECO:0000256" key="3">
    <source>
        <dbReference type="ARBA" id="ARBA00022490"/>
    </source>
</evidence>
<dbReference type="InterPro" id="IPR037683">
    <property type="entry name" value="Rmd5_dRing"/>
</dbReference>
<comment type="similarity">
    <text evidence="7">Belongs to the RMD5/GID2 family.</text>
</comment>
<dbReference type="InterPro" id="IPR006595">
    <property type="entry name" value="CTLH_C"/>
</dbReference>
<dbReference type="Pfam" id="PF10607">
    <property type="entry name" value="CTLH"/>
    <property type="match status" value="1"/>
</dbReference>
<keyword evidence="6" id="KW-0862">Zinc</keyword>
<organism evidence="13 14">
    <name type="scientific">Arthrobotrys musiformis</name>
    <dbReference type="NCBI Taxonomy" id="47236"/>
    <lineage>
        <taxon>Eukaryota</taxon>
        <taxon>Fungi</taxon>
        <taxon>Dikarya</taxon>
        <taxon>Ascomycota</taxon>
        <taxon>Pezizomycotina</taxon>
        <taxon>Orbiliomycetes</taxon>
        <taxon>Orbiliales</taxon>
        <taxon>Orbiliaceae</taxon>
        <taxon>Arthrobotrys</taxon>
    </lineage>
</organism>
<dbReference type="GO" id="GO:0005634">
    <property type="term" value="C:nucleus"/>
    <property type="evidence" value="ECO:0007669"/>
    <property type="project" value="TreeGrafter"/>
</dbReference>
<evidence type="ECO:0000256" key="4">
    <source>
        <dbReference type="ARBA" id="ARBA00022723"/>
    </source>
</evidence>
<dbReference type="GO" id="GO:0043161">
    <property type="term" value="P:proteasome-mediated ubiquitin-dependent protein catabolic process"/>
    <property type="evidence" value="ECO:0007669"/>
    <property type="project" value="InterPro"/>
</dbReference>
<keyword evidence="3" id="KW-0963">Cytoplasm</keyword>
<evidence type="ECO:0000256" key="6">
    <source>
        <dbReference type="ARBA" id="ARBA00022833"/>
    </source>
</evidence>
<evidence type="ECO:0000259" key="11">
    <source>
        <dbReference type="PROSITE" id="PS50897"/>
    </source>
</evidence>
<evidence type="ECO:0000256" key="8">
    <source>
        <dbReference type="ARBA" id="ARBA00075398"/>
    </source>
</evidence>
<evidence type="ECO:0000256" key="7">
    <source>
        <dbReference type="ARBA" id="ARBA00061136"/>
    </source>
</evidence>
<dbReference type="GO" id="GO:0061630">
    <property type="term" value="F:ubiquitin protein ligase activity"/>
    <property type="evidence" value="ECO:0007669"/>
    <property type="project" value="InterPro"/>
</dbReference>
<keyword evidence="4" id="KW-0479">Metal-binding</keyword>
<comment type="caution">
    <text evidence="13">The sequence shown here is derived from an EMBL/GenBank/DDBJ whole genome shotgun (WGS) entry which is preliminary data.</text>
</comment>
<sequence length="382" mass="42777">MDAIEKELDRLTNGANLSKSVKEIDKCLELLLAARTTIENDPSATISTLQTLEPGLKAGFQAANESLKGLHGGIGKYGKALDKKFKTTNTKEYPFGALGNSQPLINRAIMMHLLREGNFEIAEMFSQEADLAGSVPSVLELEFRELFSIQESLRRKELQPAIEWAEKRRDSLESRASNLEFELHRLQFLVFLFEGGAGGQRLALEYSKSRFLPFQKKYLPEITRLAGCLVYREILSTSPYATLVQDDSSWQSIIDAFTTEFCAMLRLSAESPLYVAATAGTIALPTFNKMSTIMKAKKTEWTSQNEIPFEVPLPDKFKYHSIFVCPVSKDQTTDSNPPMMIPCGHVLAKDTVQKLARGTGSRYKCPYCPADSFPKEAREIYL</sequence>
<dbReference type="InterPro" id="IPR045098">
    <property type="entry name" value="Fyv10_fam"/>
</dbReference>
<evidence type="ECO:0000256" key="5">
    <source>
        <dbReference type="ARBA" id="ARBA00022771"/>
    </source>
</evidence>
<accession>A0AAV9VU25</accession>
<feature type="zinc finger region" description="RING-Gid-type" evidence="10">
    <location>
        <begin position="325"/>
        <end position="368"/>
    </location>
</feature>
<dbReference type="InterPro" id="IPR027370">
    <property type="entry name" value="Znf-RING_euk"/>
</dbReference>
<dbReference type="EMBL" id="JAVHJL010000010">
    <property type="protein sequence ID" value="KAK6496715.1"/>
    <property type="molecule type" value="Genomic_DNA"/>
</dbReference>
<evidence type="ECO:0000256" key="9">
    <source>
        <dbReference type="ARBA" id="ARBA00080744"/>
    </source>
</evidence>
<reference evidence="13 14" key="1">
    <citation type="submission" date="2023-08" db="EMBL/GenBank/DDBJ databases">
        <authorList>
            <person name="Palmer J.M."/>
        </authorList>
    </citation>
    <scope>NUCLEOTIDE SEQUENCE [LARGE SCALE GENOMIC DNA]</scope>
    <source>
        <strain evidence="13 14">TWF481</strain>
    </source>
</reference>
<name>A0AAV9VU25_9PEZI</name>
<dbReference type="PANTHER" id="PTHR12170:SF3">
    <property type="entry name" value="GH10162P"/>
    <property type="match status" value="1"/>
</dbReference>
<dbReference type="PANTHER" id="PTHR12170">
    <property type="entry name" value="MACROPHAGE ERYTHROBLAST ATTACHER-RELATED"/>
    <property type="match status" value="1"/>
</dbReference>
<evidence type="ECO:0000313" key="13">
    <source>
        <dbReference type="EMBL" id="KAK6496715.1"/>
    </source>
</evidence>
<dbReference type="SMART" id="SM00757">
    <property type="entry name" value="CRA"/>
    <property type="match status" value="1"/>
</dbReference>
<dbReference type="SUPFAM" id="SSF57850">
    <property type="entry name" value="RING/U-box"/>
    <property type="match status" value="1"/>
</dbReference>
<dbReference type="PROSITE" id="PS50897">
    <property type="entry name" value="CTLH"/>
    <property type="match status" value="1"/>
</dbReference>
<dbReference type="FunFam" id="3.30.40.10:FF:000143">
    <property type="entry name" value="Regulator of gluconeogenesis Rmd5"/>
    <property type="match status" value="1"/>
</dbReference>
<dbReference type="Gene3D" id="3.30.40.10">
    <property type="entry name" value="Zinc/RING finger domain, C3HC4 (zinc finger)"/>
    <property type="match status" value="1"/>
</dbReference>
<dbReference type="CDD" id="cd16652">
    <property type="entry name" value="dRING_Rmd5p-like"/>
    <property type="match status" value="1"/>
</dbReference>
<dbReference type="InterPro" id="IPR006594">
    <property type="entry name" value="LisH"/>
</dbReference>
<feature type="domain" description="CTLH" evidence="11">
    <location>
        <begin position="142"/>
        <end position="199"/>
    </location>
</feature>
<dbReference type="Pfam" id="PF13445">
    <property type="entry name" value="zf-RING_UBOX"/>
    <property type="match status" value="1"/>
</dbReference>
<dbReference type="AlphaFoldDB" id="A0AAV9VU25"/>
<dbReference type="InterPro" id="IPR044063">
    <property type="entry name" value="ZF_RING_GID"/>
</dbReference>
<proteinExistence type="inferred from homology"/>
<dbReference type="InterPro" id="IPR013144">
    <property type="entry name" value="CRA_dom"/>
</dbReference>
<dbReference type="SMART" id="SM00668">
    <property type="entry name" value="CTLH"/>
    <property type="match status" value="1"/>
</dbReference>
<feature type="domain" description="RING-Gid-type" evidence="12">
    <location>
        <begin position="325"/>
        <end position="368"/>
    </location>
</feature>
<dbReference type="InterPro" id="IPR013083">
    <property type="entry name" value="Znf_RING/FYVE/PHD"/>
</dbReference>
<dbReference type="PROSITE" id="PS50896">
    <property type="entry name" value="LISH"/>
    <property type="match status" value="1"/>
</dbReference>
<evidence type="ECO:0000256" key="10">
    <source>
        <dbReference type="PROSITE-ProRule" id="PRU01215"/>
    </source>
</evidence>
<evidence type="ECO:0000259" key="12">
    <source>
        <dbReference type="PROSITE" id="PS51867"/>
    </source>
</evidence>
<protein>
    <recommendedName>
        <fullName evidence="9">GID complex catalytic subunit 2</fullName>
    </recommendedName>
    <alternativeName>
        <fullName evidence="8">Glucose-induced degradation protein 2</fullName>
    </alternativeName>
</protein>
<keyword evidence="5 10" id="KW-0863">Zinc-finger</keyword>
<dbReference type="GO" id="GO:0034657">
    <property type="term" value="C:GID complex"/>
    <property type="evidence" value="ECO:0007669"/>
    <property type="project" value="TreeGrafter"/>
</dbReference>
<evidence type="ECO:0000313" key="14">
    <source>
        <dbReference type="Proteomes" id="UP001370758"/>
    </source>
</evidence>
<comment type="function">
    <text evidence="1">Involved in the proteasome-dependent degradation of fructose-1,6-bisphosphatase.</text>
</comment>
<evidence type="ECO:0000256" key="2">
    <source>
        <dbReference type="ARBA" id="ARBA00004496"/>
    </source>
</evidence>
<dbReference type="InterPro" id="IPR024964">
    <property type="entry name" value="CTLH/CRA"/>
</dbReference>
<gene>
    <name evidence="13" type="ORF">TWF481_001703</name>
</gene>
<evidence type="ECO:0000256" key="1">
    <source>
        <dbReference type="ARBA" id="ARBA00002343"/>
    </source>
</evidence>
<comment type="subcellular location">
    <subcellularLocation>
        <location evidence="2">Cytoplasm</location>
    </subcellularLocation>
</comment>
<dbReference type="Proteomes" id="UP001370758">
    <property type="component" value="Unassembled WGS sequence"/>
</dbReference>
<dbReference type="GO" id="GO:0008270">
    <property type="term" value="F:zinc ion binding"/>
    <property type="evidence" value="ECO:0007669"/>
    <property type="project" value="UniProtKB-KW"/>
</dbReference>
<keyword evidence="14" id="KW-1185">Reference proteome</keyword>
<dbReference type="GO" id="GO:0005737">
    <property type="term" value="C:cytoplasm"/>
    <property type="evidence" value="ECO:0007669"/>
    <property type="project" value="UniProtKB-SubCell"/>
</dbReference>
<dbReference type="PROSITE" id="PS51867">
    <property type="entry name" value="ZF_RING_GID"/>
    <property type="match status" value="1"/>
</dbReference>